<name>A0A8S1HL59_9PELO</name>
<keyword evidence="8" id="KW-1185">Reference proteome</keyword>
<feature type="region of interest" description="Disordered" evidence="4">
    <location>
        <begin position="396"/>
        <end position="471"/>
    </location>
</feature>
<feature type="compositionally biased region" description="Polar residues" evidence="4">
    <location>
        <begin position="426"/>
        <end position="437"/>
    </location>
</feature>
<keyword evidence="3" id="KW-0245">EGF-like domain</keyword>
<dbReference type="PROSITE" id="PS00022">
    <property type="entry name" value="EGF_1"/>
    <property type="match status" value="2"/>
</dbReference>
<evidence type="ECO:0000256" key="1">
    <source>
        <dbReference type="ARBA" id="ARBA00022729"/>
    </source>
</evidence>
<keyword evidence="2 3" id="KW-1015">Disulfide bond</keyword>
<keyword evidence="5" id="KW-0812">Transmembrane</keyword>
<dbReference type="GO" id="GO:0009986">
    <property type="term" value="C:cell surface"/>
    <property type="evidence" value="ECO:0007669"/>
    <property type="project" value="TreeGrafter"/>
</dbReference>
<evidence type="ECO:0000256" key="2">
    <source>
        <dbReference type="ARBA" id="ARBA00023157"/>
    </source>
</evidence>
<feature type="transmembrane region" description="Helical" evidence="5">
    <location>
        <begin position="323"/>
        <end position="340"/>
    </location>
</feature>
<dbReference type="GO" id="GO:0005576">
    <property type="term" value="C:extracellular region"/>
    <property type="evidence" value="ECO:0007669"/>
    <property type="project" value="TreeGrafter"/>
</dbReference>
<reference evidence="7" key="1">
    <citation type="submission" date="2020-10" db="EMBL/GenBank/DDBJ databases">
        <authorList>
            <person name="Kikuchi T."/>
        </authorList>
    </citation>
    <scope>NUCLEOTIDE SEQUENCE</scope>
    <source>
        <strain evidence="7">NKZ352</strain>
    </source>
</reference>
<evidence type="ECO:0000313" key="7">
    <source>
        <dbReference type="EMBL" id="CAD6196439.1"/>
    </source>
</evidence>
<gene>
    <name evidence="7" type="ORF">CAUJ_LOCUS12353</name>
</gene>
<dbReference type="SMART" id="SM00181">
    <property type="entry name" value="EGF"/>
    <property type="match status" value="2"/>
</dbReference>
<evidence type="ECO:0000313" key="8">
    <source>
        <dbReference type="Proteomes" id="UP000835052"/>
    </source>
</evidence>
<keyword evidence="5" id="KW-1133">Transmembrane helix</keyword>
<sequence>MLASPKKNSTSRRMWRLSNCQASTQTGCRRHGLTGIGFPSKTSAVLKKPLFATEKECVADECAAVATTHEEAEPGMYKLFAVVLSTLAAAQHERPTSSRDAVGGPRHGIDFLGPLWLSRTFKITCCRRGSPVAENPELISNWTQTASDYAVDENAVDHPRDDHCRVFQGTFLLSAAALYNTSFTGYGVQCKCPVNLGPLDQHCRQLAPCQNGGYRSQTMGRRCSCPQPYFGDFCEKACDQGQVLVGIDGHNYCSCLPFYQGEMCTELVCLNGGFEIRGRCSCPQNFLGYHCEIDGNRTARANSRFQRYGEGGELFSRDISGTVFSLVMIVVLVVSMYLLMKHRMQVQSHIVASRRDELSRAAAVYGIGRGGETIARDDLRIVPFVAAGIHAPPPYATTMAPRGRSRPEVLPPLPSYEDATKDTVIGASTESESSRNVPPSVPTEMAPTELAPSPSEDAATVARNVASRRSL</sequence>
<evidence type="ECO:0000259" key="6">
    <source>
        <dbReference type="PROSITE" id="PS50026"/>
    </source>
</evidence>
<dbReference type="GO" id="GO:0005102">
    <property type="term" value="F:signaling receptor binding"/>
    <property type="evidence" value="ECO:0007669"/>
    <property type="project" value="TreeGrafter"/>
</dbReference>
<feature type="domain" description="EGF-like" evidence="6">
    <location>
        <begin position="199"/>
        <end position="235"/>
    </location>
</feature>
<dbReference type="Proteomes" id="UP000835052">
    <property type="component" value="Unassembled WGS sequence"/>
</dbReference>
<proteinExistence type="predicted"/>
<dbReference type="Gene3D" id="2.10.25.10">
    <property type="entry name" value="Laminin"/>
    <property type="match status" value="1"/>
</dbReference>
<evidence type="ECO:0000256" key="3">
    <source>
        <dbReference type="PROSITE-ProRule" id="PRU00076"/>
    </source>
</evidence>
<dbReference type="PANTHER" id="PTHR14949:SF54">
    <property type="entry name" value="VWFD DOMAIN-CONTAINING PROTEIN"/>
    <property type="match status" value="1"/>
</dbReference>
<dbReference type="InterPro" id="IPR000742">
    <property type="entry name" value="EGF"/>
</dbReference>
<dbReference type="AlphaFoldDB" id="A0A8S1HL59"/>
<dbReference type="OrthoDB" id="10266706at2759"/>
<feature type="disulfide bond" evidence="3">
    <location>
        <begin position="225"/>
        <end position="234"/>
    </location>
</feature>
<comment type="caution">
    <text evidence="3">Lacks conserved residue(s) required for the propagation of feature annotation.</text>
</comment>
<protein>
    <recommendedName>
        <fullName evidence="6">EGF-like domain-containing protein</fullName>
    </recommendedName>
</protein>
<comment type="caution">
    <text evidence="7">The sequence shown here is derived from an EMBL/GenBank/DDBJ whole genome shotgun (WGS) entry which is preliminary data.</text>
</comment>
<keyword evidence="1" id="KW-0732">Signal</keyword>
<dbReference type="PROSITE" id="PS50026">
    <property type="entry name" value="EGF_3"/>
    <property type="match status" value="1"/>
</dbReference>
<dbReference type="InterPro" id="IPR050969">
    <property type="entry name" value="Dev_Signal_Modulators"/>
</dbReference>
<evidence type="ECO:0000256" key="4">
    <source>
        <dbReference type="SAM" id="MobiDB-lite"/>
    </source>
</evidence>
<dbReference type="EMBL" id="CAJGYM010000072">
    <property type="protein sequence ID" value="CAD6196439.1"/>
    <property type="molecule type" value="Genomic_DNA"/>
</dbReference>
<dbReference type="PANTHER" id="PTHR14949">
    <property type="entry name" value="EGF-LIKE-DOMAIN, MULTIPLE 7, 8"/>
    <property type="match status" value="1"/>
</dbReference>
<accession>A0A8S1HL59</accession>
<keyword evidence="5" id="KW-0472">Membrane</keyword>
<organism evidence="7 8">
    <name type="scientific">Caenorhabditis auriculariae</name>
    <dbReference type="NCBI Taxonomy" id="2777116"/>
    <lineage>
        <taxon>Eukaryota</taxon>
        <taxon>Metazoa</taxon>
        <taxon>Ecdysozoa</taxon>
        <taxon>Nematoda</taxon>
        <taxon>Chromadorea</taxon>
        <taxon>Rhabditida</taxon>
        <taxon>Rhabditina</taxon>
        <taxon>Rhabditomorpha</taxon>
        <taxon>Rhabditoidea</taxon>
        <taxon>Rhabditidae</taxon>
        <taxon>Peloderinae</taxon>
        <taxon>Caenorhabditis</taxon>
    </lineage>
</organism>
<evidence type="ECO:0000256" key="5">
    <source>
        <dbReference type="SAM" id="Phobius"/>
    </source>
</evidence>